<evidence type="ECO:0000313" key="1">
    <source>
        <dbReference type="EMBL" id="CDM98265.1"/>
    </source>
</evidence>
<evidence type="ECO:0000313" key="2">
    <source>
        <dbReference type="Proteomes" id="UP000032946"/>
    </source>
</evidence>
<reference evidence="1 2" key="1">
    <citation type="submission" date="2014-02" db="EMBL/GenBank/DDBJ databases">
        <authorList>
            <person name="Genoscope - CEA"/>
        </authorList>
    </citation>
    <scope>NUCLEOTIDE SEQUENCE [LARGE SCALE GENOMIC DNA]</scope>
    <source>
        <strain evidence="1 2">PCC 8005</strain>
    </source>
</reference>
<dbReference type="RefSeq" id="WP_008056036.1">
    <property type="nucleotide sequence ID" value="NZ_FO818640.1"/>
</dbReference>
<keyword evidence="2" id="KW-1185">Reference proteome</keyword>
<name>A0A9P1KJC1_9CYAN</name>
<dbReference type="EMBL" id="FO818640">
    <property type="protein sequence ID" value="CDM98265.1"/>
    <property type="molecule type" value="Genomic_DNA"/>
</dbReference>
<dbReference type="Proteomes" id="UP000032946">
    <property type="component" value="Chromosome"/>
</dbReference>
<protein>
    <submittedName>
        <fullName evidence="1">Uncharacterized protein</fullName>
    </submittedName>
</protein>
<sequence length="67" mass="7578">MANITISDLRPAGADLFSGSESYLTDLNDQDMMELLGGRNWYLGISYKEFDDKNGKKGKSYGFCWWG</sequence>
<accession>A0A9P1KJC1</accession>
<proteinExistence type="predicted"/>
<dbReference type="AlphaFoldDB" id="A0A9P1KJC1"/>
<gene>
    <name evidence="1" type="ORF">ARTHRO_60866</name>
</gene>
<organism evidence="1 2">
    <name type="scientific">Limnospira indica PCC 8005</name>
    <dbReference type="NCBI Taxonomy" id="376219"/>
    <lineage>
        <taxon>Bacteria</taxon>
        <taxon>Bacillati</taxon>
        <taxon>Cyanobacteriota</taxon>
        <taxon>Cyanophyceae</taxon>
        <taxon>Oscillatoriophycideae</taxon>
        <taxon>Oscillatoriales</taxon>
        <taxon>Sirenicapillariaceae</taxon>
        <taxon>Limnospira</taxon>
    </lineage>
</organism>